<evidence type="ECO:0000313" key="3">
    <source>
        <dbReference type="EMBL" id="ATB29857.1"/>
    </source>
</evidence>
<keyword evidence="4" id="KW-1185">Reference proteome</keyword>
<dbReference type="AlphaFoldDB" id="A0A250IFC8"/>
<dbReference type="Proteomes" id="UP000217289">
    <property type="component" value="Chromosome"/>
</dbReference>
<dbReference type="OrthoDB" id="4235956at2"/>
<evidence type="ECO:0000313" key="4">
    <source>
        <dbReference type="Proteomes" id="UP000217289"/>
    </source>
</evidence>
<name>A0A250IFC8_9BACT</name>
<feature type="domain" description="Tox-REase-5" evidence="2">
    <location>
        <begin position="363"/>
        <end position="448"/>
    </location>
</feature>
<evidence type="ECO:0000259" key="2">
    <source>
        <dbReference type="Pfam" id="PF15648"/>
    </source>
</evidence>
<dbReference type="PROSITE" id="PS51257">
    <property type="entry name" value="PROKAR_LIPOPROTEIN"/>
    <property type="match status" value="1"/>
</dbReference>
<feature type="signal peptide" evidence="1">
    <location>
        <begin position="1"/>
        <end position="31"/>
    </location>
</feature>
<dbReference type="EMBL" id="CP022163">
    <property type="protein sequence ID" value="ATB29857.1"/>
    <property type="molecule type" value="Genomic_DNA"/>
</dbReference>
<sequence length="476" mass="51482">MTCRNGVERRARTLSAWCVVALVLLSGCATTDLGRGGGFQGEDDLSDGQDAFLAVQRASGLEPEEWHAPEQPLTVEQARALLGRVARARVTQRSFAPRRVLAWLLGEVLASGEGVDAEELCRRVRRFDLVVVVRPDGYLVAAPTGAPLHRMGRLTLVEGEWRVGRLVVGDFYSSSGGVLYPVNEVMRRENTPPWGEVGLGRDWLNAALDGAGEAVGEMAQALAHTVLHPIRTVEDLAHLPRTVATLIAASPEYFERYGALPREDQIREAARLSTHVVMLLGGGEAAAGRLGRLGMEVSLTARGELVLGRSAAVAGAGTVVLGAGALSVLHMAGGGTTSAGARASPGPGRWVHQTPTTESAEALDYQEQVTGQPAWRVYKVGEVEFDGFNGVELLEAKGSSYKKFLEKTGEAKPWFQNGKGFRGLMIQAERQWRISTRLGVPLIWHVAEAEFANFLRVTFESQGWKSIQVRHTPPTR</sequence>
<gene>
    <name evidence="3" type="ORF">MEBOL_003312</name>
</gene>
<feature type="chain" id="PRO_5012580576" description="Tox-REase-5 domain-containing protein" evidence="1">
    <location>
        <begin position="32"/>
        <end position="476"/>
    </location>
</feature>
<organism evidence="3 4">
    <name type="scientific">Melittangium boletus DSM 14713</name>
    <dbReference type="NCBI Taxonomy" id="1294270"/>
    <lineage>
        <taxon>Bacteria</taxon>
        <taxon>Pseudomonadati</taxon>
        <taxon>Myxococcota</taxon>
        <taxon>Myxococcia</taxon>
        <taxon>Myxococcales</taxon>
        <taxon>Cystobacterineae</taxon>
        <taxon>Archangiaceae</taxon>
        <taxon>Melittangium</taxon>
    </lineage>
</organism>
<dbReference type="KEGG" id="mbd:MEBOL_003312"/>
<keyword evidence="1" id="KW-0732">Signal</keyword>
<proteinExistence type="predicted"/>
<evidence type="ECO:0000256" key="1">
    <source>
        <dbReference type="SAM" id="SignalP"/>
    </source>
</evidence>
<protein>
    <recommendedName>
        <fullName evidence="2">Tox-REase-5 domain-containing protein</fullName>
    </recommendedName>
</protein>
<accession>A0A250IFC8</accession>
<reference evidence="3 4" key="1">
    <citation type="submission" date="2017-06" db="EMBL/GenBank/DDBJ databases">
        <authorList>
            <person name="Kim H.J."/>
            <person name="Triplett B.A."/>
        </authorList>
    </citation>
    <scope>NUCLEOTIDE SEQUENCE [LARGE SCALE GENOMIC DNA]</scope>
    <source>
        <strain evidence="3 4">DSM 14713</strain>
    </source>
</reference>
<dbReference type="Pfam" id="PF15648">
    <property type="entry name" value="Tox-REase-5"/>
    <property type="match status" value="1"/>
</dbReference>
<dbReference type="RefSeq" id="WP_095978375.1">
    <property type="nucleotide sequence ID" value="NZ_CP022163.1"/>
</dbReference>
<dbReference type="InterPro" id="IPR028904">
    <property type="entry name" value="Tox-REase-5_dom"/>
</dbReference>